<sequence>MTDLVGKSGNNLLIPLFSTTLLNEFIRKLDTDKDILFQELEKFIFESNFKQL</sequence>
<evidence type="ECO:0000313" key="1">
    <source>
        <dbReference type="EMBL" id="CAK66755.1"/>
    </source>
</evidence>
<accession>A0C7I8</accession>
<evidence type="ECO:0000313" key="2">
    <source>
        <dbReference type="Proteomes" id="UP000000600"/>
    </source>
</evidence>
<name>A0C7I8_PARTE</name>
<dbReference type="Proteomes" id="UP000000600">
    <property type="component" value="Unassembled WGS sequence"/>
</dbReference>
<dbReference type="GeneID" id="5019937"/>
<gene>
    <name evidence="1" type="ORF">GSPATT00035885001</name>
</gene>
<dbReference type="InParanoid" id="A0C7I8"/>
<protein>
    <submittedName>
        <fullName evidence="1">Uncharacterized protein</fullName>
    </submittedName>
</protein>
<organism evidence="1 2">
    <name type="scientific">Paramecium tetraurelia</name>
    <dbReference type="NCBI Taxonomy" id="5888"/>
    <lineage>
        <taxon>Eukaryota</taxon>
        <taxon>Sar</taxon>
        <taxon>Alveolata</taxon>
        <taxon>Ciliophora</taxon>
        <taxon>Intramacronucleata</taxon>
        <taxon>Oligohymenophorea</taxon>
        <taxon>Peniculida</taxon>
        <taxon>Parameciidae</taxon>
        <taxon>Paramecium</taxon>
    </lineage>
</organism>
<reference evidence="1 2" key="1">
    <citation type="journal article" date="2006" name="Nature">
        <title>Global trends of whole-genome duplications revealed by the ciliate Paramecium tetraurelia.</title>
        <authorList>
            <consortium name="Genoscope"/>
            <person name="Aury J.-M."/>
            <person name="Jaillon O."/>
            <person name="Duret L."/>
            <person name="Noel B."/>
            <person name="Jubin C."/>
            <person name="Porcel B.M."/>
            <person name="Segurens B."/>
            <person name="Daubin V."/>
            <person name="Anthouard V."/>
            <person name="Aiach N."/>
            <person name="Arnaiz O."/>
            <person name="Billaut A."/>
            <person name="Beisson J."/>
            <person name="Blanc I."/>
            <person name="Bouhouche K."/>
            <person name="Camara F."/>
            <person name="Duharcourt S."/>
            <person name="Guigo R."/>
            <person name="Gogendeau D."/>
            <person name="Katinka M."/>
            <person name="Keller A.-M."/>
            <person name="Kissmehl R."/>
            <person name="Klotz C."/>
            <person name="Koll F."/>
            <person name="Le Moue A."/>
            <person name="Lepere C."/>
            <person name="Malinsky S."/>
            <person name="Nowacki M."/>
            <person name="Nowak J.K."/>
            <person name="Plattner H."/>
            <person name="Poulain J."/>
            <person name="Ruiz F."/>
            <person name="Serrano V."/>
            <person name="Zagulski M."/>
            <person name="Dessen P."/>
            <person name="Betermier M."/>
            <person name="Weissenbach J."/>
            <person name="Scarpelli C."/>
            <person name="Schachter V."/>
            <person name="Sperling L."/>
            <person name="Meyer E."/>
            <person name="Cohen J."/>
            <person name="Wincker P."/>
        </authorList>
    </citation>
    <scope>NUCLEOTIDE SEQUENCE [LARGE SCALE GENOMIC DNA]</scope>
    <source>
        <strain evidence="1 2">Stock d4-2</strain>
    </source>
</reference>
<proteinExistence type="predicted"/>
<dbReference type="RefSeq" id="XP_001434152.1">
    <property type="nucleotide sequence ID" value="XM_001434115.1"/>
</dbReference>
<dbReference type="HOGENOM" id="CLU_3091446_0_0_1"/>
<dbReference type="AlphaFoldDB" id="A0C7I8"/>
<keyword evidence="2" id="KW-1185">Reference proteome</keyword>
<dbReference type="KEGG" id="ptm:GSPATT00035885001"/>
<dbReference type="EMBL" id="CT868047">
    <property type="protein sequence ID" value="CAK66755.1"/>
    <property type="molecule type" value="Genomic_DNA"/>
</dbReference>